<dbReference type="AlphaFoldDB" id="A0A0C4E3P5"/>
<keyword evidence="1" id="KW-0732">Signal</keyword>
<dbReference type="EnsemblFungi" id="MAPG_07060T0">
    <property type="protein sequence ID" value="MAPG_07060T0"/>
    <property type="gene ID" value="MAPG_07060"/>
</dbReference>
<feature type="signal peptide" evidence="1">
    <location>
        <begin position="1"/>
        <end position="17"/>
    </location>
</feature>
<proteinExistence type="predicted"/>
<reference evidence="3" key="4">
    <citation type="journal article" date="2015" name="G3 (Bethesda)">
        <title>Genome sequences of three phytopathogenic species of the Magnaporthaceae family of fungi.</title>
        <authorList>
            <person name="Okagaki L.H."/>
            <person name="Nunes C.C."/>
            <person name="Sailsbery J."/>
            <person name="Clay B."/>
            <person name="Brown D."/>
            <person name="John T."/>
            <person name="Oh Y."/>
            <person name="Young N."/>
            <person name="Fitzgerald M."/>
            <person name="Haas B.J."/>
            <person name="Zeng Q."/>
            <person name="Young S."/>
            <person name="Adiconis X."/>
            <person name="Fan L."/>
            <person name="Levin J.Z."/>
            <person name="Mitchell T.K."/>
            <person name="Okubara P.A."/>
            <person name="Farman M.L."/>
            <person name="Kohn L.M."/>
            <person name="Birren B."/>
            <person name="Ma L.-J."/>
            <person name="Dean R.A."/>
        </authorList>
    </citation>
    <scope>NUCLEOTIDE SEQUENCE</scope>
    <source>
        <strain evidence="3">ATCC 64411 / 73-15</strain>
    </source>
</reference>
<dbReference type="eggNOG" id="ENOG502TFB1">
    <property type="taxonomic scope" value="Eukaryota"/>
</dbReference>
<reference evidence="4" key="1">
    <citation type="submission" date="2010-05" db="EMBL/GenBank/DDBJ databases">
        <title>The genome sequence of Magnaporthe poae strain ATCC 64411.</title>
        <authorList>
            <person name="Ma L.-J."/>
            <person name="Dead R."/>
            <person name="Young S."/>
            <person name="Zeng Q."/>
            <person name="Koehrsen M."/>
            <person name="Alvarado L."/>
            <person name="Berlin A."/>
            <person name="Chapman S.B."/>
            <person name="Chen Z."/>
            <person name="Freedman E."/>
            <person name="Gellesch M."/>
            <person name="Goldberg J."/>
            <person name="Griggs A."/>
            <person name="Gujja S."/>
            <person name="Heilman E.R."/>
            <person name="Heiman D."/>
            <person name="Hepburn T."/>
            <person name="Howarth C."/>
            <person name="Jen D."/>
            <person name="Larson L."/>
            <person name="Mehta T."/>
            <person name="Neiman D."/>
            <person name="Pearson M."/>
            <person name="Roberts A."/>
            <person name="Saif S."/>
            <person name="Shea T."/>
            <person name="Shenoy N."/>
            <person name="Sisk P."/>
            <person name="Stolte C."/>
            <person name="Sykes S."/>
            <person name="Walk T."/>
            <person name="White J."/>
            <person name="Yandava C."/>
            <person name="Haas B."/>
            <person name="Nusbaum C."/>
            <person name="Birren B."/>
        </authorList>
    </citation>
    <scope>NUCLEOTIDE SEQUENCE [LARGE SCALE GENOMIC DNA]</scope>
    <source>
        <strain evidence="4">ATCC 64411 / 73-15</strain>
    </source>
</reference>
<dbReference type="Proteomes" id="UP000011715">
    <property type="component" value="Unassembled WGS sequence"/>
</dbReference>
<organism evidence="3 4">
    <name type="scientific">Magnaporthiopsis poae (strain ATCC 64411 / 73-15)</name>
    <name type="common">Kentucky bluegrass fungus</name>
    <name type="synonym">Magnaporthe poae</name>
    <dbReference type="NCBI Taxonomy" id="644358"/>
    <lineage>
        <taxon>Eukaryota</taxon>
        <taxon>Fungi</taxon>
        <taxon>Dikarya</taxon>
        <taxon>Ascomycota</taxon>
        <taxon>Pezizomycotina</taxon>
        <taxon>Sordariomycetes</taxon>
        <taxon>Sordariomycetidae</taxon>
        <taxon>Magnaporthales</taxon>
        <taxon>Magnaporthaceae</taxon>
        <taxon>Magnaporthiopsis</taxon>
    </lineage>
</organism>
<dbReference type="EMBL" id="ADBL01001703">
    <property type="status" value="NOT_ANNOTATED_CDS"/>
    <property type="molecule type" value="Genomic_DNA"/>
</dbReference>
<evidence type="ECO:0000313" key="4">
    <source>
        <dbReference type="Proteomes" id="UP000011715"/>
    </source>
</evidence>
<evidence type="ECO:0000313" key="3">
    <source>
        <dbReference type="EnsemblFungi" id="MAPG_07060T0"/>
    </source>
</evidence>
<evidence type="ECO:0000256" key="1">
    <source>
        <dbReference type="SAM" id="SignalP"/>
    </source>
</evidence>
<keyword evidence="4" id="KW-1185">Reference proteome</keyword>
<evidence type="ECO:0000313" key="2">
    <source>
        <dbReference type="EMBL" id="KLU88073.1"/>
    </source>
</evidence>
<protein>
    <submittedName>
        <fullName evidence="2 3">Uncharacterized protein</fullName>
    </submittedName>
</protein>
<reference evidence="3" key="5">
    <citation type="submission" date="2015-06" db="UniProtKB">
        <authorList>
            <consortium name="EnsemblFungi"/>
        </authorList>
    </citation>
    <scope>IDENTIFICATION</scope>
    <source>
        <strain evidence="3">ATCC 64411</strain>
    </source>
</reference>
<feature type="chain" id="PRO_5009385670" evidence="1">
    <location>
        <begin position="18"/>
        <end position="111"/>
    </location>
</feature>
<reference evidence="2" key="3">
    <citation type="submission" date="2011-03" db="EMBL/GenBank/DDBJ databases">
        <title>Annotation of Magnaporthe poae ATCC 64411.</title>
        <authorList>
            <person name="Ma L.-J."/>
            <person name="Dead R."/>
            <person name="Young S.K."/>
            <person name="Zeng Q."/>
            <person name="Gargeya S."/>
            <person name="Fitzgerald M."/>
            <person name="Haas B."/>
            <person name="Abouelleil A."/>
            <person name="Alvarado L."/>
            <person name="Arachchi H.M."/>
            <person name="Berlin A."/>
            <person name="Brown A."/>
            <person name="Chapman S.B."/>
            <person name="Chen Z."/>
            <person name="Dunbar C."/>
            <person name="Freedman E."/>
            <person name="Gearin G."/>
            <person name="Gellesch M."/>
            <person name="Goldberg J."/>
            <person name="Griggs A."/>
            <person name="Gujja S."/>
            <person name="Heiman D."/>
            <person name="Howarth C."/>
            <person name="Larson L."/>
            <person name="Lui A."/>
            <person name="MacDonald P.J.P."/>
            <person name="Mehta T."/>
            <person name="Montmayeur A."/>
            <person name="Murphy C."/>
            <person name="Neiman D."/>
            <person name="Pearson M."/>
            <person name="Priest M."/>
            <person name="Roberts A."/>
            <person name="Saif S."/>
            <person name="Shea T."/>
            <person name="Shenoy N."/>
            <person name="Sisk P."/>
            <person name="Stolte C."/>
            <person name="Sykes S."/>
            <person name="Yandava C."/>
            <person name="Wortman J."/>
            <person name="Nusbaum C."/>
            <person name="Birren B."/>
        </authorList>
    </citation>
    <scope>NUCLEOTIDE SEQUENCE</scope>
    <source>
        <strain evidence="2">ATCC 64411</strain>
    </source>
</reference>
<name>A0A0C4E3P5_MAGP6</name>
<reference evidence="2" key="2">
    <citation type="submission" date="2010-05" db="EMBL/GenBank/DDBJ databases">
        <title>The Genome Sequence of Magnaporthe poae strain ATCC 64411.</title>
        <authorList>
            <consortium name="The Broad Institute Genome Sequencing Platform"/>
            <consortium name="Broad Institute Genome Sequencing Center for Infectious Disease"/>
            <person name="Ma L.-J."/>
            <person name="Dead R."/>
            <person name="Young S."/>
            <person name="Zeng Q."/>
            <person name="Koehrsen M."/>
            <person name="Alvarado L."/>
            <person name="Berlin A."/>
            <person name="Chapman S.B."/>
            <person name="Chen Z."/>
            <person name="Freedman E."/>
            <person name="Gellesch M."/>
            <person name="Goldberg J."/>
            <person name="Griggs A."/>
            <person name="Gujja S."/>
            <person name="Heilman E.R."/>
            <person name="Heiman D."/>
            <person name="Hepburn T."/>
            <person name="Howarth C."/>
            <person name="Jen D."/>
            <person name="Larson L."/>
            <person name="Mehta T."/>
            <person name="Neiman D."/>
            <person name="Pearson M."/>
            <person name="Roberts A."/>
            <person name="Saif S."/>
            <person name="Shea T."/>
            <person name="Shenoy N."/>
            <person name="Sisk P."/>
            <person name="Stolte C."/>
            <person name="Sykes S."/>
            <person name="Walk T."/>
            <person name="White J."/>
            <person name="Yandava C."/>
            <person name="Haas B."/>
            <person name="Nusbaum C."/>
            <person name="Birren B."/>
        </authorList>
    </citation>
    <scope>NUCLEOTIDE SEQUENCE</scope>
    <source>
        <strain evidence="2">ATCC 64411</strain>
    </source>
</reference>
<gene>
    <name evidence="2" type="ORF">MAPG_07060</name>
</gene>
<dbReference type="EMBL" id="GL876971">
    <property type="protein sequence ID" value="KLU88073.1"/>
    <property type="molecule type" value="Genomic_DNA"/>
</dbReference>
<accession>A0A0C4E3P5</accession>
<dbReference type="OrthoDB" id="3781034at2759"/>
<dbReference type="VEuPathDB" id="FungiDB:MAPG_07060"/>
<sequence>MKLLHLTLLAACVVAEAVTDVNNATIAGDSAQEDRSSGACYPNVCGWQAVNGVLTQGDLAMKVCGRPDTCGGQEWNYQYHYGLSGLYPVRFCDKGCYRCRGSCGDNEGCCH</sequence>